<accession>A0A820VY98</accession>
<evidence type="ECO:0000313" key="2">
    <source>
        <dbReference type="EMBL" id="CAF4508423.1"/>
    </source>
</evidence>
<evidence type="ECO:0000313" key="3">
    <source>
        <dbReference type="Proteomes" id="UP000663838"/>
    </source>
</evidence>
<evidence type="ECO:0000313" key="1">
    <source>
        <dbReference type="EMBL" id="CAF3566517.1"/>
    </source>
</evidence>
<protein>
    <submittedName>
        <fullName evidence="2">Uncharacterized protein</fullName>
    </submittedName>
</protein>
<comment type="caution">
    <text evidence="2">The sequence shown here is derived from an EMBL/GenBank/DDBJ whole genome shotgun (WGS) entry which is preliminary data.</text>
</comment>
<dbReference type="Proteomes" id="UP000663838">
    <property type="component" value="Unassembled WGS sequence"/>
</dbReference>
<dbReference type="AlphaFoldDB" id="A0A820VY98"/>
<reference evidence="2" key="1">
    <citation type="submission" date="2021-02" db="EMBL/GenBank/DDBJ databases">
        <authorList>
            <person name="Nowell W R."/>
        </authorList>
    </citation>
    <scope>NUCLEOTIDE SEQUENCE</scope>
</reference>
<name>A0A820VY98_9BILA</name>
<dbReference type="EMBL" id="CAJOBS010000151">
    <property type="protein sequence ID" value="CAF4508423.1"/>
    <property type="molecule type" value="Genomic_DNA"/>
</dbReference>
<dbReference type="Proteomes" id="UP000663865">
    <property type="component" value="Unassembled WGS sequence"/>
</dbReference>
<sequence>MAECSWIVWQIGLELRYYDCCLLRINQINLPSSMSHFNTILGDRYPEMVTRFVQNFKDDYLVNRFIPCYHCLHENDQSEKYICQTFWSEALMMFIENRVASCSGPKWGALISEWGTFVRKGHSQFSVLL</sequence>
<dbReference type="EMBL" id="CAJNYV010003419">
    <property type="protein sequence ID" value="CAF3566517.1"/>
    <property type="molecule type" value="Genomic_DNA"/>
</dbReference>
<organism evidence="2 3">
    <name type="scientific">Rotaria socialis</name>
    <dbReference type="NCBI Taxonomy" id="392032"/>
    <lineage>
        <taxon>Eukaryota</taxon>
        <taxon>Metazoa</taxon>
        <taxon>Spiralia</taxon>
        <taxon>Gnathifera</taxon>
        <taxon>Rotifera</taxon>
        <taxon>Eurotatoria</taxon>
        <taxon>Bdelloidea</taxon>
        <taxon>Philodinida</taxon>
        <taxon>Philodinidae</taxon>
        <taxon>Rotaria</taxon>
    </lineage>
</organism>
<gene>
    <name evidence="1" type="ORF">KIK155_LOCUS19213</name>
    <name evidence="2" type="ORF">TOA249_LOCUS4056</name>
</gene>
<proteinExistence type="predicted"/>